<keyword evidence="1" id="KW-0472">Membrane</keyword>
<proteinExistence type="predicted"/>
<keyword evidence="1" id="KW-0812">Transmembrane</keyword>
<keyword evidence="1" id="KW-1133">Transmembrane helix</keyword>
<evidence type="ECO:0000256" key="1">
    <source>
        <dbReference type="SAM" id="Phobius"/>
    </source>
</evidence>
<dbReference type="InterPro" id="IPR010540">
    <property type="entry name" value="CmpB_TMEM229"/>
</dbReference>
<gene>
    <name evidence="2" type="ORF">IAC57_00415</name>
</gene>
<accession>A0A9D1MDS6</accession>
<feature type="transmembrane region" description="Helical" evidence="1">
    <location>
        <begin position="126"/>
        <end position="145"/>
    </location>
</feature>
<dbReference type="EMBL" id="DVMZ01000010">
    <property type="protein sequence ID" value="HIU58540.1"/>
    <property type="molecule type" value="Genomic_DNA"/>
</dbReference>
<evidence type="ECO:0000313" key="2">
    <source>
        <dbReference type="EMBL" id="HIU58540.1"/>
    </source>
</evidence>
<reference evidence="2" key="1">
    <citation type="submission" date="2020-10" db="EMBL/GenBank/DDBJ databases">
        <authorList>
            <person name="Gilroy R."/>
        </authorList>
    </citation>
    <scope>NUCLEOTIDE SEQUENCE</scope>
    <source>
        <strain evidence="2">11687</strain>
    </source>
</reference>
<dbReference type="Proteomes" id="UP000824081">
    <property type="component" value="Unassembled WGS sequence"/>
</dbReference>
<feature type="transmembrane region" description="Helical" evidence="1">
    <location>
        <begin position="78"/>
        <end position="99"/>
    </location>
</feature>
<reference evidence="2" key="2">
    <citation type="journal article" date="2021" name="PeerJ">
        <title>Extensive microbial diversity within the chicken gut microbiome revealed by metagenomics and culture.</title>
        <authorList>
            <person name="Gilroy R."/>
            <person name="Ravi A."/>
            <person name="Getino M."/>
            <person name="Pursley I."/>
            <person name="Horton D.L."/>
            <person name="Alikhan N.F."/>
            <person name="Baker D."/>
            <person name="Gharbi K."/>
            <person name="Hall N."/>
            <person name="Watson M."/>
            <person name="Adriaenssens E.M."/>
            <person name="Foster-Nyarko E."/>
            <person name="Jarju S."/>
            <person name="Secka A."/>
            <person name="Antonio M."/>
            <person name="Oren A."/>
            <person name="Chaudhuri R.R."/>
            <person name="La Ragione R."/>
            <person name="Hildebrand F."/>
            <person name="Pallen M.J."/>
        </authorList>
    </citation>
    <scope>NUCLEOTIDE SEQUENCE</scope>
    <source>
        <strain evidence="2">11687</strain>
    </source>
</reference>
<sequence>MLILSYAAAFLGWWVENLFRLIAAGVFDSRHQLLPFIPVYGAGFFAIYALLGTPSEMRIGGKPVFPGTGRKRGAFRGALYAATLFLLILISEMATGLFFEKAFGIKGWNYTSIPLHITRYTSVPTAAAFTAGIFLLMRFAFFPAVRLVDRIPDAPAAATAAAGGILLAADWLVMLSVAAATGKFPQYWSFRFR</sequence>
<protein>
    <submittedName>
        <fullName evidence="2">ABC transporter permease</fullName>
    </submittedName>
</protein>
<dbReference type="Pfam" id="PF06541">
    <property type="entry name" value="ABC_trans_CmpB"/>
    <property type="match status" value="1"/>
</dbReference>
<evidence type="ECO:0000313" key="3">
    <source>
        <dbReference type="Proteomes" id="UP000824081"/>
    </source>
</evidence>
<comment type="caution">
    <text evidence="2">The sequence shown here is derived from an EMBL/GenBank/DDBJ whole genome shotgun (WGS) entry which is preliminary data.</text>
</comment>
<name>A0A9D1MDS6_9FIRM</name>
<dbReference type="AlphaFoldDB" id="A0A9D1MDS6"/>
<feature type="transmembrane region" description="Helical" evidence="1">
    <location>
        <begin position="33"/>
        <end position="51"/>
    </location>
</feature>
<feature type="transmembrane region" description="Helical" evidence="1">
    <location>
        <begin position="157"/>
        <end position="180"/>
    </location>
</feature>
<organism evidence="2 3">
    <name type="scientific">Candidatus Scatosoma pullistercoris</name>
    <dbReference type="NCBI Taxonomy" id="2840934"/>
    <lineage>
        <taxon>Bacteria</taxon>
        <taxon>Bacillati</taxon>
        <taxon>Bacillota</taxon>
        <taxon>Clostridia</taxon>
        <taxon>Candidatus Scatosoma</taxon>
    </lineage>
</organism>